<dbReference type="PANTHER" id="PTHR43065">
    <property type="entry name" value="SENSOR HISTIDINE KINASE"/>
    <property type="match status" value="1"/>
</dbReference>
<dbReference type="RefSeq" id="WP_274162591.1">
    <property type="nucleotide sequence ID" value="NZ_JAJUBC010000001.1"/>
</dbReference>
<dbReference type="PROSITE" id="PS50110">
    <property type="entry name" value="RESPONSE_REGULATORY"/>
    <property type="match status" value="1"/>
</dbReference>
<dbReference type="InterPro" id="IPR004358">
    <property type="entry name" value="Sig_transdc_His_kin-like_C"/>
</dbReference>
<dbReference type="SMART" id="SM00388">
    <property type="entry name" value="HisKA"/>
    <property type="match status" value="1"/>
</dbReference>
<accession>A0ABT5QUF8</accession>
<evidence type="ECO:0000256" key="5">
    <source>
        <dbReference type="SAM" id="Coils"/>
    </source>
</evidence>
<dbReference type="EMBL" id="JAJUBC010000001">
    <property type="protein sequence ID" value="MDD1791638.1"/>
    <property type="molecule type" value="Genomic_DNA"/>
</dbReference>
<dbReference type="SUPFAM" id="SSF52172">
    <property type="entry name" value="CheY-like"/>
    <property type="match status" value="1"/>
</dbReference>
<keyword evidence="5" id="KW-0175">Coiled coil</keyword>
<dbReference type="SMART" id="SM00448">
    <property type="entry name" value="REC"/>
    <property type="match status" value="1"/>
</dbReference>
<comment type="caution">
    <text evidence="8">The sequence shown here is derived from an EMBL/GenBank/DDBJ whole genome shotgun (WGS) entry which is preliminary data.</text>
</comment>
<dbReference type="InterPro" id="IPR005467">
    <property type="entry name" value="His_kinase_dom"/>
</dbReference>
<sequence length="409" mass="44229">MTEPKSKAATIAIVDDSAPLCEMLCDLLADEGYDTQAYTSGADALVGIAESLPDLVLLDIDMPNMDGFEVCEKLKASPASQAIPVLFISSYSELDEKLKAFSCGAMDYVTKPIHLAEVTARIKTHLSLRYYQQELQAQNDILASTLKQLKDAQKQLVQSEKLASLGQIVAGVAHEINNPISFIVGNGHVLQRNIDRINQYLDCVHEQPLNEEIIEQRQSLKVDTASSDLKPAINDILEAAGRVSAIVEDLSLFSAQQQTETTLVNLSSVVSLAVKWVSASRQCMNIITLEIDENATALGHKGQLVQVIVNVLNNALDASKCRTKPKVIIQCGANNNTGWISVTDNGTGIDEGHLNQIFDPFFTTKKVGEGSGLGLAISYRLIAEQHGTLTAFNHPDGGASFCVSLPLSH</sequence>
<comment type="catalytic activity">
    <reaction evidence="1">
        <text>ATP + protein L-histidine = ADP + protein N-phospho-L-histidine.</text>
        <dbReference type="EC" id="2.7.13.3"/>
    </reaction>
</comment>
<evidence type="ECO:0000256" key="2">
    <source>
        <dbReference type="ARBA" id="ARBA00012438"/>
    </source>
</evidence>
<dbReference type="PROSITE" id="PS50109">
    <property type="entry name" value="HIS_KIN"/>
    <property type="match status" value="1"/>
</dbReference>
<keyword evidence="3 4" id="KW-0597">Phosphoprotein</keyword>
<organism evidence="8 9">
    <name type="scientific">Enterovibrio gelatinilyticus</name>
    <dbReference type="NCBI Taxonomy" id="2899819"/>
    <lineage>
        <taxon>Bacteria</taxon>
        <taxon>Pseudomonadati</taxon>
        <taxon>Pseudomonadota</taxon>
        <taxon>Gammaproteobacteria</taxon>
        <taxon>Vibrionales</taxon>
        <taxon>Vibrionaceae</taxon>
        <taxon>Enterovibrio</taxon>
    </lineage>
</organism>
<dbReference type="InterPro" id="IPR001789">
    <property type="entry name" value="Sig_transdc_resp-reg_receiver"/>
</dbReference>
<dbReference type="Proteomes" id="UP001149400">
    <property type="component" value="Unassembled WGS sequence"/>
</dbReference>
<dbReference type="Pfam" id="PF00072">
    <property type="entry name" value="Response_reg"/>
    <property type="match status" value="1"/>
</dbReference>
<dbReference type="Pfam" id="PF00512">
    <property type="entry name" value="HisKA"/>
    <property type="match status" value="1"/>
</dbReference>
<dbReference type="InterPro" id="IPR003594">
    <property type="entry name" value="HATPase_dom"/>
</dbReference>
<feature type="coiled-coil region" evidence="5">
    <location>
        <begin position="132"/>
        <end position="162"/>
    </location>
</feature>
<dbReference type="EC" id="2.7.13.3" evidence="2"/>
<feature type="domain" description="Histidine kinase" evidence="6">
    <location>
        <begin position="171"/>
        <end position="409"/>
    </location>
</feature>
<name>A0ABT5QUF8_9GAMM</name>
<dbReference type="InterPro" id="IPR036890">
    <property type="entry name" value="HATPase_C_sf"/>
</dbReference>
<dbReference type="PRINTS" id="PR00344">
    <property type="entry name" value="BCTRLSENSOR"/>
</dbReference>
<protein>
    <recommendedName>
        <fullName evidence="2">histidine kinase</fullName>
        <ecNumber evidence="2">2.7.13.3</ecNumber>
    </recommendedName>
</protein>
<proteinExistence type="predicted"/>
<dbReference type="Pfam" id="PF02518">
    <property type="entry name" value="HATPase_c"/>
    <property type="match status" value="1"/>
</dbReference>
<keyword evidence="9" id="KW-1185">Reference proteome</keyword>
<dbReference type="Gene3D" id="1.10.287.130">
    <property type="match status" value="1"/>
</dbReference>
<evidence type="ECO:0000256" key="1">
    <source>
        <dbReference type="ARBA" id="ARBA00000085"/>
    </source>
</evidence>
<evidence type="ECO:0000259" key="7">
    <source>
        <dbReference type="PROSITE" id="PS50110"/>
    </source>
</evidence>
<dbReference type="Gene3D" id="3.40.50.2300">
    <property type="match status" value="1"/>
</dbReference>
<dbReference type="InterPro" id="IPR011006">
    <property type="entry name" value="CheY-like_superfamily"/>
</dbReference>
<dbReference type="SUPFAM" id="SSF47384">
    <property type="entry name" value="Homodimeric domain of signal transducing histidine kinase"/>
    <property type="match status" value="1"/>
</dbReference>
<feature type="modified residue" description="4-aspartylphosphate" evidence="4">
    <location>
        <position position="59"/>
    </location>
</feature>
<gene>
    <name evidence="8" type="ORF">LRP50_00655</name>
</gene>
<reference evidence="8" key="1">
    <citation type="submission" date="2021-12" db="EMBL/GenBank/DDBJ databases">
        <title>Enterovibrio ZSDZ35 sp. nov. and Enterovibrio ZSDZ42 sp. nov., isolated from coastal seawater in Qingdao.</title>
        <authorList>
            <person name="Zhang P."/>
        </authorList>
    </citation>
    <scope>NUCLEOTIDE SEQUENCE</scope>
    <source>
        <strain evidence="8">ZSDZ42</strain>
    </source>
</reference>
<dbReference type="InterPro" id="IPR036097">
    <property type="entry name" value="HisK_dim/P_sf"/>
</dbReference>
<evidence type="ECO:0000313" key="9">
    <source>
        <dbReference type="Proteomes" id="UP001149400"/>
    </source>
</evidence>
<dbReference type="SUPFAM" id="SSF55874">
    <property type="entry name" value="ATPase domain of HSP90 chaperone/DNA topoisomerase II/histidine kinase"/>
    <property type="match status" value="1"/>
</dbReference>
<evidence type="ECO:0000259" key="6">
    <source>
        <dbReference type="PROSITE" id="PS50109"/>
    </source>
</evidence>
<dbReference type="SMART" id="SM00387">
    <property type="entry name" value="HATPase_c"/>
    <property type="match status" value="1"/>
</dbReference>
<feature type="domain" description="Response regulatory" evidence="7">
    <location>
        <begin position="10"/>
        <end position="126"/>
    </location>
</feature>
<dbReference type="InterPro" id="IPR003661">
    <property type="entry name" value="HisK_dim/P_dom"/>
</dbReference>
<evidence type="ECO:0000256" key="3">
    <source>
        <dbReference type="ARBA" id="ARBA00022553"/>
    </source>
</evidence>
<dbReference type="CDD" id="cd00082">
    <property type="entry name" value="HisKA"/>
    <property type="match status" value="1"/>
</dbReference>
<dbReference type="Gene3D" id="3.30.565.10">
    <property type="entry name" value="Histidine kinase-like ATPase, C-terminal domain"/>
    <property type="match status" value="1"/>
</dbReference>
<dbReference type="PANTHER" id="PTHR43065:SF42">
    <property type="entry name" value="TWO-COMPONENT SENSOR PPRA"/>
    <property type="match status" value="1"/>
</dbReference>
<evidence type="ECO:0000313" key="8">
    <source>
        <dbReference type="EMBL" id="MDD1791638.1"/>
    </source>
</evidence>
<evidence type="ECO:0000256" key="4">
    <source>
        <dbReference type="PROSITE-ProRule" id="PRU00169"/>
    </source>
</evidence>